<proteinExistence type="inferred from homology"/>
<comment type="cofactor">
    <cofactor evidence="6">
        <name>pyrroloquinoline quinone</name>
        <dbReference type="ChEBI" id="CHEBI:58442"/>
    </cofactor>
    <text evidence="6">Binds 1 PQQ group per subunit.</text>
</comment>
<dbReference type="Proteomes" id="UP000320404">
    <property type="component" value="Unassembled WGS sequence"/>
</dbReference>
<dbReference type="Gene3D" id="2.140.10.10">
    <property type="entry name" value="Quinoprotein alcohol dehydrogenase-like superfamily"/>
    <property type="match status" value="1"/>
</dbReference>
<evidence type="ECO:0000256" key="4">
    <source>
        <dbReference type="ARBA" id="ARBA00023002"/>
    </source>
</evidence>
<evidence type="ECO:0000256" key="5">
    <source>
        <dbReference type="PIRSR" id="PIRSR617512-1"/>
    </source>
</evidence>
<protein>
    <submittedName>
        <fullName evidence="10">PQQ-dependent dehydrogenase, methanol/ethanol family</fullName>
        <ecNumber evidence="10">1.1.2.-</ecNumber>
    </submittedName>
</protein>
<dbReference type="SMART" id="SM00564">
    <property type="entry name" value="PQQ"/>
    <property type="match status" value="5"/>
</dbReference>
<dbReference type="SUPFAM" id="SSF50998">
    <property type="entry name" value="Quinoprotein alcohol dehydrogenase-like"/>
    <property type="match status" value="1"/>
</dbReference>
<dbReference type="InterPro" id="IPR017512">
    <property type="entry name" value="PQQ_MeOH/EtOH_DH"/>
</dbReference>
<dbReference type="AlphaFoldDB" id="A0A520S6Q7"/>
<feature type="domain" description="Pyrrolo-quinoline quinone repeat" evidence="9">
    <location>
        <begin position="49"/>
        <end position="346"/>
    </location>
</feature>
<dbReference type="GO" id="GO:0016020">
    <property type="term" value="C:membrane"/>
    <property type="evidence" value="ECO:0007669"/>
    <property type="project" value="InterPro"/>
</dbReference>
<feature type="binding site" evidence="6">
    <location>
        <position position="183"/>
    </location>
    <ligand>
        <name>pyrroloquinoline quinone</name>
        <dbReference type="ChEBI" id="CHEBI:58442"/>
    </ligand>
</feature>
<gene>
    <name evidence="10" type="ORF">EVA69_00795</name>
</gene>
<feature type="binding site" evidence="6">
    <location>
        <position position="139"/>
    </location>
    <ligand>
        <name>pyrroloquinoline quinone</name>
        <dbReference type="ChEBI" id="CHEBI:58442"/>
    </ligand>
</feature>
<keyword evidence="3 6" id="KW-0634">PQQ</keyword>
<dbReference type="EMBL" id="SHAH01000005">
    <property type="protein sequence ID" value="RZO78141.1"/>
    <property type="molecule type" value="Genomic_DNA"/>
</dbReference>
<keyword evidence="4 10" id="KW-0560">Oxidoreductase</keyword>
<keyword evidence="2 7" id="KW-0479">Metal-binding</keyword>
<dbReference type="GO" id="GO:0005509">
    <property type="term" value="F:calcium ion binding"/>
    <property type="evidence" value="ECO:0007669"/>
    <property type="project" value="InterPro"/>
</dbReference>
<evidence type="ECO:0000256" key="2">
    <source>
        <dbReference type="ARBA" id="ARBA00022723"/>
    </source>
</evidence>
<evidence type="ECO:0000313" key="11">
    <source>
        <dbReference type="Proteomes" id="UP000320404"/>
    </source>
</evidence>
<feature type="binding site" evidence="6">
    <location>
        <position position="90"/>
    </location>
    <ligand>
        <name>pyrroloquinoline quinone</name>
        <dbReference type="ChEBI" id="CHEBI:58442"/>
    </ligand>
</feature>
<sequence length="573" mass="62889">MRFRNILPALVIAANSFLFSTQLAAQALPIPDYSVVTDERLINPEDQNWLSYRGTLDGWGYSKLDEIDTDNVTELEPVWSFSTGMLGGHEAPPVVNDGVMFVTTPGNLVYAIDAASGDMLWRYQHDLPETYIAFHRTNRGVALYGDKVYTATLDARVVALDAATGRKAWDTTVQDNNFGYYITMAPLAIDGKILVGTSGGELGIRGFIVALDAETGEEVWRTYTVPSPGEPGNETWPGESWRTGGAAVWVPGHYDPELGLAYFGTGNPGPWIGDQRPGDNLYTNSVLALDIETGAIRDHHQYHWNGSWDWDEVSTPILMPVERNGRLIDALVHPGRNGYLWTLERTADQINFVDAEPYVYQNAFASIDPETGRPTYDPAHKPTTGSTTSFCPSLWGGKDWPPAAYNPETGLVYIPANDNHCGVIEGREVTYMPGSSYMGARTQMTVREGATHIGEIQAWDMNTGEEVWTQTFASHNWGGILTTSGNLIFSGGTTDRMFRAHDATTGDLLWEFKTNSGIIGVPSTYSVNGKQYVAVQSGWGVDAAGMTARLDMQRGTRTFVPQGGVIWVFALPD</sequence>
<feature type="signal peptide" evidence="8">
    <location>
        <begin position="1"/>
        <end position="24"/>
    </location>
</feature>
<comment type="cofactor">
    <cofactor evidence="7">
        <name>Ca(2+)</name>
        <dbReference type="ChEBI" id="CHEBI:29108"/>
    </cofactor>
    <text evidence="7">Binds 1 Ca(2+) ion per subunit.</text>
</comment>
<feature type="binding site" evidence="7">
    <location>
        <position position="309"/>
    </location>
    <ligand>
        <name>Ca(2+)</name>
        <dbReference type="ChEBI" id="CHEBI:29108"/>
    </ligand>
</feature>
<accession>A0A520S6Q7</accession>
<evidence type="ECO:0000256" key="1">
    <source>
        <dbReference type="ARBA" id="ARBA00008156"/>
    </source>
</evidence>
<evidence type="ECO:0000256" key="3">
    <source>
        <dbReference type="ARBA" id="ARBA00022891"/>
    </source>
</evidence>
<dbReference type="PANTHER" id="PTHR32303">
    <property type="entry name" value="QUINOPROTEIN ALCOHOL DEHYDROGENASE (CYTOCHROME C)"/>
    <property type="match status" value="1"/>
</dbReference>
<evidence type="ECO:0000256" key="8">
    <source>
        <dbReference type="SAM" id="SignalP"/>
    </source>
</evidence>
<evidence type="ECO:0000256" key="7">
    <source>
        <dbReference type="PIRSR" id="PIRSR617512-3"/>
    </source>
</evidence>
<dbReference type="InterPro" id="IPR011047">
    <property type="entry name" value="Quinoprotein_ADH-like_sf"/>
</dbReference>
<dbReference type="NCBIfam" id="TIGR03075">
    <property type="entry name" value="PQQ_enz_alc_DH"/>
    <property type="match status" value="1"/>
</dbReference>
<name>A0A520S6Q7_9GAMM</name>
<feature type="active site" description="Proton acceptor" evidence="5">
    <location>
        <position position="309"/>
    </location>
</feature>
<dbReference type="PANTHER" id="PTHR32303:SF20">
    <property type="entry name" value="QUINOPROTEIN ETHANOL DEHYDROGENASE"/>
    <property type="match status" value="1"/>
</dbReference>
<feature type="binding site" evidence="7">
    <location>
        <position position="201"/>
    </location>
    <ligand>
        <name>Ca(2+)</name>
        <dbReference type="ChEBI" id="CHEBI:29108"/>
    </ligand>
</feature>
<keyword evidence="8" id="KW-0732">Signal</keyword>
<evidence type="ECO:0000256" key="6">
    <source>
        <dbReference type="PIRSR" id="PIRSR617512-2"/>
    </source>
</evidence>
<keyword evidence="7" id="KW-0106">Calcium</keyword>
<comment type="caution">
    <text evidence="10">The sequence shown here is derived from an EMBL/GenBank/DDBJ whole genome shotgun (WGS) entry which is preliminary data.</text>
</comment>
<feature type="domain" description="Pyrrolo-quinoline quinone repeat" evidence="9">
    <location>
        <begin position="473"/>
        <end position="533"/>
    </location>
</feature>
<feature type="chain" id="PRO_5021977799" evidence="8">
    <location>
        <begin position="25"/>
        <end position="573"/>
    </location>
</feature>
<dbReference type="EC" id="1.1.2.-" evidence="10"/>
<comment type="similarity">
    <text evidence="1">Belongs to the bacterial PQQ dehydrogenase family.</text>
</comment>
<evidence type="ECO:0000313" key="10">
    <source>
        <dbReference type="EMBL" id="RZO78141.1"/>
    </source>
</evidence>
<dbReference type="InterPro" id="IPR018391">
    <property type="entry name" value="PQQ_b-propeller_rpt"/>
</dbReference>
<dbReference type="Pfam" id="PF01011">
    <property type="entry name" value="PQQ"/>
    <property type="match status" value="2"/>
</dbReference>
<dbReference type="InterPro" id="IPR002372">
    <property type="entry name" value="PQQ_rpt_dom"/>
</dbReference>
<feature type="binding site" evidence="7">
    <location>
        <position position="267"/>
    </location>
    <ligand>
        <name>Ca(2+)</name>
        <dbReference type="ChEBI" id="CHEBI:29108"/>
    </ligand>
</feature>
<organism evidence="10 11">
    <name type="scientific">OM182 bacterium</name>
    <dbReference type="NCBI Taxonomy" id="2510334"/>
    <lineage>
        <taxon>Bacteria</taxon>
        <taxon>Pseudomonadati</taxon>
        <taxon>Pseudomonadota</taxon>
        <taxon>Gammaproteobacteria</taxon>
        <taxon>OMG group</taxon>
        <taxon>OM182 clade</taxon>
    </lineage>
</organism>
<dbReference type="GO" id="GO:0016614">
    <property type="term" value="F:oxidoreductase activity, acting on CH-OH group of donors"/>
    <property type="evidence" value="ECO:0007669"/>
    <property type="project" value="InterPro"/>
</dbReference>
<reference evidence="10 11" key="1">
    <citation type="submission" date="2019-02" db="EMBL/GenBank/DDBJ databases">
        <title>Prokaryotic population dynamics and viral predation in marine succession experiment using metagenomics: the confinement effect.</title>
        <authorList>
            <person name="Haro-Moreno J.M."/>
            <person name="Rodriguez-Valera F."/>
            <person name="Lopez-Perez M."/>
        </authorList>
    </citation>
    <scope>NUCLEOTIDE SEQUENCE [LARGE SCALE GENOMIC DNA]</scope>
    <source>
        <strain evidence="10">MED-G158</strain>
    </source>
</reference>
<evidence type="ECO:0000259" key="9">
    <source>
        <dbReference type="Pfam" id="PF01011"/>
    </source>
</evidence>